<sequence length="334" mass="37449">MEIIIMDLDDYFISKREEYIMDSFKFQSGDVLNNVSVEYMTFGTPKYDDNGCINNAIVYCHGSLGNYASVSKLCPLSYTGGPFDKNEFFIISLSELGAPGSCSPSTTNLNNSFPKYSIEDMVNFQNKFLKDKFGITHVRGIIGNSMGGFVALTCAVLYPDYADFIISGASGYKVAGRNYILSKLVDEIISTDGDYDSGKNTSSLVRTLRLATQAVYSFGISKEALHKIPNSQLDVEFDEFGDEGLLDSIFDVKYCNDATLDYDIEKDLNKIRSKVLIIGINQDQYFPPNLDAIPMHNLIEDSELIIYDSDLGHIGFRELETIEEELSEFMKNFR</sequence>
<dbReference type="RefSeq" id="WP_004036723.1">
    <property type="nucleotide sequence ID" value="NZ_CAYARK010000099.1"/>
</dbReference>
<dbReference type="InterPro" id="IPR008220">
    <property type="entry name" value="HAT_MetX-like"/>
</dbReference>
<organism evidence="3 4">
    <name type="scientific">Methanobrevibacter smithii</name>
    <dbReference type="NCBI Taxonomy" id="2173"/>
    <lineage>
        <taxon>Archaea</taxon>
        <taxon>Methanobacteriati</taxon>
        <taxon>Methanobacteriota</taxon>
        <taxon>Methanomada group</taxon>
        <taxon>Methanobacteria</taxon>
        <taxon>Methanobacteriales</taxon>
        <taxon>Methanobacteriaceae</taxon>
        <taxon>Methanobrevibacter</taxon>
    </lineage>
</organism>
<reference evidence="3 4" key="1">
    <citation type="submission" date="2016-10" db="EMBL/GenBank/DDBJ databases">
        <authorList>
            <person name="Varghese N."/>
        </authorList>
    </citation>
    <scope>NUCLEOTIDE SEQUENCE [LARGE SCALE GENOMIC DNA]</scope>
    <source>
        <strain evidence="3 4">KB11</strain>
    </source>
</reference>
<dbReference type="GO" id="GO:0009086">
    <property type="term" value="P:methionine biosynthetic process"/>
    <property type="evidence" value="ECO:0007669"/>
    <property type="project" value="TreeGrafter"/>
</dbReference>
<dbReference type="GeneID" id="35118038"/>
<dbReference type="Proteomes" id="UP000232133">
    <property type="component" value="Chromosome"/>
</dbReference>
<dbReference type="InterPro" id="IPR000073">
    <property type="entry name" value="AB_hydrolase_1"/>
</dbReference>
<evidence type="ECO:0000313" key="3">
    <source>
        <dbReference type="EMBL" id="ATZ59200.1"/>
    </source>
</evidence>
<accession>A0A2H4U4Z7</accession>
<dbReference type="GO" id="GO:0009092">
    <property type="term" value="P:homoserine metabolic process"/>
    <property type="evidence" value="ECO:0007669"/>
    <property type="project" value="TreeGrafter"/>
</dbReference>
<dbReference type="AlphaFoldDB" id="A0A2H4U4Z7"/>
<feature type="domain" description="AB hydrolase-1" evidence="2">
    <location>
        <begin position="55"/>
        <end position="308"/>
    </location>
</feature>
<dbReference type="Gene3D" id="3.40.50.1820">
    <property type="entry name" value="alpha/beta hydrolase"/>
    <property type="match status" value="1"/>
</dbReference>
<keyword evidence="1 3" id="KW-0808">Transferase</keyword>
<dbReference type="Pfam" id="PF00561">
    <property type="entry name" value="Abhydrolase_1"/>
    <property type="match status" value="1"/>
</dbReference>
<protein>
    <submittedName>
        <fullName evidence="3">Homoserine acetyltransferase</fullName>
    </submittedName>
</protein>
<evidence type="ECO:0000313" key="4">
    <source>
        <dbReference type="Proteomes" id="UP000232133"/>
    </source>
</evidence>
<evidence type="ECO:0000256" key="1">
    <source>
        <dbReference type="ARBA" id="ARBA00022679"/>
    </source>
</evidence>
<dbReference type="SUPFAM" id="SSF53474">
    <property type="entry name" value="alpha/beta-Hydrolases"/>
    <property type="match status" value="1"/>
</dbReference>
<dbReference type="GO" id="GO:0004414">
    <property type="term" value="F:homoserine O-acetyltransferase activity"/>
    <property type="evidence" value="ECO:0007669"/>
    <property type="project" value="TreeGrafter"/>
</dbReference>
<dbReference type="PANTHER" id="PTHR32268">
    <property type="entry name" value="HOMOSERINE O-ACETYLTRANSFERASE"/>
    <property type="match status" value="1"/>
</dbReference>
<evidence type="ECO:0000259" key="2">
    <source>
        <dbReference type="Pfam" id="PF00561"/>
    </source>
</evidence>
<dbReference type="InterPro" id="IPR029058">
    <property type="entry name" value="AB_hydrolase_fold"/>
</dbReference>
<proteinExistence type="predicted"/>
<dbReference type="PANTHER" id="PTHR32268:SF11">
    <property type="entry name" value="HOMOSERINE O-ACETYLTRANSFERASE"/>
    <property type="match status" value="1"/>
</dbReference>
<name>A0A2H4U4Z7_METSM</name>
<dbReference type="EMBL" id="CP017803">
    <property type="protein sequence ID" value="ATZ59200.1"/>
    <property type="molecule type" value="Genomic_DNA"/>
</dbReference>
<gene>
    <name evidence="3" type="ORF">BK798_01630</name>
</gene>